<dbReference type="Pfam" id="PF18760">
    <property type="entry name" value="ART-PolyVal"/>
    <property type="match status" value="1"/>
</dbReference>
<evidence type="ECO:0000313" key="3">
    <source>
        <dbReference type="Proteomes" id="UP000315908"/>
    </source>
</evidence>
<name>A0A562M6F8_9SPHI</name>
<dbReference type="InterPro" id="IPR049522">
    <property type="entry name" value="ART-PolyVal_dom"/>
</dbReference>
<gene>
    <name evidence="2" type="ORF">IQ31_05098</name>
</gene>
<dbReference type="AlphaFoldDB" id="A0A562M6F8"/>
<evidence type="ECO:0000259" key="1">
    <source>
        <dbReference type="Pfam" id="PF18760"/>
    </source>
</evidence>
<reference evidence="2 3" key="1">
    <citation type="journal article" date="2015" name="Stand. Genomic Sci.">
        <title>Genomic Encyclopedia of Bacterial and Archaeal Type Strains, Phase III: the genomes of soil and plant-associated and newly described type strains.</title>
        <authorList>
            <person name="Whitman W.B."/>
            <person name="Woyke T."/>
            <person name="Klenk H.P."/>
            <person name="Zhou Y."/>
            <person name="Lilburn T.G."/>
            <person name="Beck B.J."/>
            <person name="De Vos P."/>
            <person name="Vandamme P."/>
            <person name="Eisen J.A."/>
            <person name="Garrity G."/>
            <person name="Hugenholtz P."/>
            <person name="Kyrpides N.C."/>
        </authorList>
    </citation>
    <scope>NUCLEOTIDE SEQUENCE [LARGE SCALE GENOMIC DNA]</scope>
    <source>
        <strain evidence="2 3">CGMCC 1.6855</strain>
    </source>
</reference>
<dbReference type="RefSeq" id="WP_145330854.1">
    <property type="nucleotide sequence ID" value="NZ_VLKR01000043.1"/>
</dbReference>
<sequence length="170" mass="19623">MKSPIESNTLFYHITDAYFETFKDRYRGSNTFWDNTVHGFFFSEKKENAQMFGNTIIKANLEILKTLDLRLQSIFKEESQASLIWEILSGEKLDNCEALVSLDEEIGIGELGEMRDSLNNEIAHKMMVAAGYDSIISDFGDNQPEYIVFTAKQIRIISIDRSFQERKIGR</sequence>
<accession>A0A562M6F8</accession>
<organism evidence="2 3">
    <name type="scientific">Sphingobacterium siyangense</name>
    <dbReference type="NCBI Taxonomy" id="459529"/>
    <lineage>
        <taxon>Bacteria</taxon>
        <taxon>Pseudomonadati</taxon>
        <taxon>Bacteroidota</taxon>
        <taxon>Sphingobacteriia</taxon>
        <taxon>Sphingobacteriales</taxon>
        <taxon>Sphingobacteriaceae</taxon>
        <taxon>Sphingobacterium</taxon>
    </lineage>
</organism>
<protein>
    <recommendedName>
        <fullName evidence="1">ART-PolyVal-like domain-containing protein</fullName>
    </recommendedName>
</protein>
<dbReference type="EMBL" id="VLKR01000043">
    <property type="protein sequence ID" value="TWI15516.1"/>
    <property type="molecule type" value="Genomic_DNA"/>
</dbReference>
<dbReference type="Proteomes" id="UP000315908">
    <property type="component" value="Unassembled WGS sequence"/>
</dbReference>
<comment type="caution">
    <text evidence="2">The sequence shown here is derived from an EMBL/GenBank/DDBJ whole genome shotgun (WGS) entry which is preliminary data.</text>
</comment>
<dbReference type="OrthoDB" id="707503at2"/>
<evidence type="ECO:0000313" key="2">
    <source>
        <dbReference type="EMBL" id="TWI15516.1"/>
    </source>
</evidence>
<feature type="domain" description="ART-PolyVal-like" evidence="1">
    <location>
        <begin position="10"/>
        <end position="158"/>
    </location>
</feature>
<proteinExistence type="predicted"/>